<dbReference type="SUPFAM" id="SSF82171">
    <property type="entry name" value="DPP6 N-terminal domain-like"/>
    <property type="match status" value="1"/>
</dbReference>
<evidence type="ECO:0000313" key="3">
    <source>
        <dbReference type="Proteomes" id="UP000589520"/>
    </source>
</evidence>
<protein>
    <submittedName>
        <fullName evidence="2">Dipeptidyl aminopeptidase/acylaminoacyl peptidase</fullName>
    </submittedName>
</protein>
<gene>
    <name evidence="2" type="ORF">HDF17_002160</name>
</gene>
<comment type="caution">
    <text evidence="2">The sequence shown here is derived from an EMBL/GenBank/DDBJ whole genome shotgun (WGS) entry which is preliminary data.</text>
</comment>
<dbReference type="InterPro" id="IPR011042">
    <property type="entry name" value="6-blade_b-propeller_TolB-like"/>
</dbReference>
<dbReference type="PANTHER" id="PTHR36842">
    <property type="entry name" value="PROTEIN TOLB HOMOLOG"/>
    <property type="match status" value="1"/>
</dbReference>
<dbReference type="Proteomes" id="UP000589520">
    <property type="component" value="Unassembled WGS sequence"/>
</dbReference>
<keyword evidence="3" id="KW-1185">Reference proteome</keyword>
<dbReference type="InterPro" id="IPR011659">
    <property type="entry name" value="WD40"/>
</dbReference>
<proteinExistence type="inferred from homology"/>
<dbReference type="PANTHER" id="PTHR36842:SF1">
    <property type="entry name" value="PROTEIN TOLB"/>
    <property type="match status" value="1"/>
</dbReference>
<keyword evidence="2" id="KW-0378">Hydrolase</keyword>
<dbReference type="Pfam" id="PF07676">
    <property type="entry name" value="PD40"/>
    <property type="match status" value="1"/>
</dbReference>
<organism evidence="2 3">
    <name type="scientific">Granulicella arctica</name>
    <dbReference type="NCBI Taxonomy" id="940613"/>
    <lineage>
        <taxon>Bacteria</taxon>
        <taxon>Pseudomonadati</taxon>
        <taxon>Acidobacteriota</taxon>
        <taxon>Terriglobia</taxon>
        <taxon>Terriglobales</taxon>
        <taxon>Acidobacteriaceae</taxon>
        <taxon>Granulicella</taxon>
    </lineage>
</organism>
<evidence type="ECO:0000256" key="1">
    <source>
        <dbReference type="ARBA" id="ARBA00009820"/>
    </source>
</evidence>
<keyword evidence="2" id="KW-0645">Protease</keyword>
<dbReference type="EMBL" id="JACCCW010000002">
    <property type="protein sequence ID" value="NYF79840.1"/>
    <property type="molecule type" value="Genomic_DNA"/>
</dbReference>
<comment type="similarity">
    <text evidence="1">Belongs to the TolB family.</text>
</comment>
<keyword evidence="2" id="KW-0031">Aminopeptidase</keyword>
<dbReference type="AlphaFoldDB" id="A0A7Y9THF6"/>
<dbReference type="Gene3D" id="2.120.10.30">
    <property type="entry name" value="TolB, C-terminal domain"/>
    <property type="match status" value="2"/>
</dbReference>
<accession>A0A7Y9THF6</accession>
<dbReference type="GO" id="GO:0004177">
    <property type="term" value="F:aminopeptidase activity"/>
    <property type="evidence" value="ECO:0007669"/>
    <property type="project" value="UniProtKB-KW"/>
</dbReference>
<reference evidence="2 3" key="1">
    <citation type="submission" date="2020-07" db="EMBL/GenBank/DDBJ databases">
        <title>Genomic Encyclopedia of Type Strains, Phase IV (KMG-V): Genome sequencing to study the core and pangenomes of soil and plant-associated prokaryotes.</title>
        <authorList>
            <person name="Whitman W."/>
        </authorList>
    </citation>
    <scope>NUCLEOTIDE SEQUENCE [LARGE SCALE GENOMIC DNA]</scope>
    <source>
        <strain evidence="2 3">X4EP2</strain>
    </source>
</reference>
<name>A0A7Y9THF6_9BACT</name>
<evidence type="ECO:0000313" key="2">
    <source>
        <dbReference type="EMBL" id="NYF79840.1"/>
    </source>
</evidence>
<dbReference type="RefSeq" id="WP_179490779.1">
    <property type="nucleotide sequence ID" value="NZ_JACCCW010000002.1"/>
</dbReference>
<sequence>MNATEIQGARISPDGSAAVIATIAPDWQQNRFKEDLWLWTRLQGRVTPLTHSEHDSAPKWSPDSRYIAFLSDRQLTNNESSDDIKDRDETSRVWLIPVSSGEAFPLYREKLDVHAFAWSPDSSSIDFSVTNPLPKDLEDARKLEWKDVIRWREQERGDALLALPIDSAIHVSAKLPEAHQKTNTAGDQPQYPTGTLVVAHNTFEIGEIAPSPSGEQIAFETGPVSHRLEDPAASELYLAATHGSIVQQLTHNQGLEGHLFWNHSGKSIYFLVRAASGSIEGPYQDVQGRIYSVDLQSGKATRFGGDFKGSWEDLTVMQDGKIIASGLTGMDQHLYRIDGSKFESIATIPGNYAQLDASRAGATLPFTYSSTAEPHRVQSV</sequence>